<keyword evidence="1" id="KW-1133">Transmembrane helix</keyword>
<proteinExistence type="predicted"/>
<sequence length="99" mass="10850">MEISTIFEEFGGLLQVFVPTAAVPFVPVILLLVWVTYQLVPNLKKLAPMIALVAGLLVSLVILQMDWREAIPTGLTLGGYAIALWELSKIKRGQGSTRN</sequence>
<feature type="transmembrane region" description="Helical" evidence="1">
    <location>
        <begin position="46"/>
        <end position="64"/>
    </location>
</feature>
<dbReference type="STRING" id="1121421.SAMN02745123_03668"/>
<evidence type="ECO:0000256" key="1">
    <source>
        <dbReference type="SAM" id="Phobius"/>
    </source>
</evidence>
<name>A0A1M6WKE0_9FIRM</name>
<reference evidence="3" key="1">
    <citation type="submission" date="2016-11" db="EMBL/GenBank/DDBJ databases">
        <authorList>
            <person name="Varghese N."/>
            <person name="Submissions S."/>
        </authorList>
    </citation>
    <scope>NUCLEOTIDE SEQUENCE [LARGE SCALE GENOMIC DNA]</scope>
    <source>
        <strain evidence="3">DSM 10349</strain>
    </source>
</reference>
<evidence type="ECO:0000313" key="3">
    <source>
        <dbReference type="Proteomes" id="UP000183997"/>
    </source>
</evidence>
<evidence type="ECO:0008006" key="4">
    <source>
        <dbReference type="Google" id="ProtNLM"/>
    </source>
</evidence>
<dbReference type="EMBL" id="FRAR01000031">
    <property type="protein sequence ID" value="SHK94064.1"/>
    <property type="molecule type" value="Genomic_DNA"/>
</dbReference>
<evidence type="ECO:0000313" key="2">
    <source>
        <dbReference type="EMBL" id="SHK94064.1"/>
    </source>
</evidence>
<keyword evidence="1" id="KW-0812">Transmembrane</keyword>
<gene>
    <name evidence="2" type="ORF">SAMN02745123_03668</name>
</gene>
<dbReference type="OrthoDB" id="9869629at2"/>
<protein>
    <recommendedName>
        <fullName evidence="4">Phage holin family Hol44, holin superfamily V</fullName>
    </recommendedName>
</protein>
<dbReference type="RefSeq" id="WP_072917229.1">
    <property type="nucleotide sequence ID" value="NZ_FRAR01000031.1"/>
</dbReference>
<feature type="transmembrane region" description="Helical" evidence="1">
    <location>
        <begin position="12"/>
        <end position="34"/>
    </location>
</feature>
<dbReference type="AlphaFoldDB" id="A0A1M6WKE0"/>
<organism evidence="2 3">
    <name type="scientific">Desulforamulus aeronauticus DSM 10349</name>
    <dbReference type="NCBI Taxonomy" id="1121421"/>
    <lineage>
        <taxon>Bacteria</taxon>
        <taxon>Bacillati</taxon>
        <taxon>Bacillota</taxon>
        <taxon>Clostridia</taxon>
        <taxon>Eubacteriales</taxon>
        <taxon>Peptococcaceae</taxon>
        <taxon>Desulforamulus</taxon>
    </lineage>
</organism>
<keyword evidence="1" id="KW-0472">Membrane</keyword>
<dbReference type="Proteomes" id="UP000183997">
    <property type="component" value="Unassembled WGS sequence"/>
</dbReference>
<accession>A0A1M6WKE0</accession>
<keyword evidence="3" id="KW-1185">Reference proteome</keyword>